<evidence type="ECO:0000313" key="5">
    <source>
        <dbReference type="Proteomes" id="UP000287033"/>
    </source>
</evidence>
<evidence type="ECO:0000256" key="2">
    <source>
        <dbReference type="SAM" id="Phobius"/>
    </source>
</evidence>
<dbReference type="InterPro" id="IPR036179">
    <property type="entry name" value="Ig-like_dom_sf"/>
</dbReference>
<comment type="caution">
    <text evidence="4">The sequence shown here is derived from an EMBL/GenBank/DDBJ whole genome shotgun (WGS) entry which is preliminary data.</text>
</comment>
<gene>
    <name evidence="4" type="ORF">chiPu_0011377</name>
</gene>
<dbReference type="SUPFAM" id="SSF48726">
    <property type="entry name" value="Immunoglobulin"/>
    <property type="match status" value="1"/>
</dbReference>
<dbReference type="OrthoDB" id="10466350at2759"/>
<dbReference type="OMA" id="NTPRFTI"/>
<keyword evidence="2" id="KW-0812">Transmembrane</keyword>
<feature type="chain" id="PRO_5019299214" description="Ig-like domain-containing protein" evidence="3">
    <location>
        <begin position="24"/>
        <end position="180"/>
    </location>
</feature>
<name>A0A401SRD6_CHIPU</name>
<feature type="signal peptide" evidence="3">
    <location>
        <begin position="1"/>
        <end position="23"/>
    </location>
</feature>
<dbReference type="Proteomes" id="UP000287033">
    <property type="component" value="Unassembled WGS sequence"/>
</dbReference>
<keyword evidence="3" id="KW-0732">Signal</keyword>
<reference evidence="4 5" key="1">
    <citation type="journal article" date="2018" name="Nat. Ecol. Evol.">
        <title>Shark genomes provide insights into elasmobranch evolution and the origin of vertebrates.</title>
        <authorList>
            <person name="Hara Y"/>
            <person name="Yamaguchi K"/>
            <person name="Onimaru K"/>
            <person name="Kadota M"/>
            <person name="Koyanagi M"/>
            <person name="Keeley SD"/>
            <person name="Tatsumi K"/>
            <person name="Tanaka K"/>
            <person name="Motone F"/>
            <person name="Kageyama Y"/>
            <person name="Nozu R"/>
            <person name="Adachi N"/>
            <person name="Nishimura O"/>
            <person name="Nakagawa R"/>
            <person name="Tanegashima C"/>
            <person name="Kiyatake I"/>
            <person name="Matsumoto R"/>
            <person name="Murakumo K"/>
            <person name="Nishida K"/>
            <person name="Terakita A"/>
            <person name="Kuratani S"/>
            <person name="Sato K"/>
            <person name="Hyodo S Kuraku.S."/>
        </authorList>
    </citation>
    <scope>NUCLEOTIDE SEQUENCE [LARGE SCALE GENOMIC DNA]</scope>
</reference>
<feature type="compositionally biased region" description="Polar residues" evidence="1">
    <location>
        <begin position="155"/>
        <end position="170"/>
    </location>
</feature>
<evidence type="ECO:0008006" key="6">
    <source>
        <dbReference type="Google" id="ProtNLM"/>
    </source>
</evidence>
<keyword evidence="2" id="KW-0472">Membrane</keyword>
<feature type="region of interest" description="Disordered" evidence="1">
    <location>
        <begin position="155"/>
        <end position="180"/>
    </location>
</feature>
<keyword evidence="5" id="KW-1185">Reference proteome</keyword>
<protein>
    <recommendedName>
        <fullName evidence="6">Ig-like domain-containing protein</fullName>
    </recommendedName>
</protein>
<dbReference type="AlphaFoldDB" id="A0A401SRD6"/>
<proteinExistence type="predicted"/>
<evidence type="ECO:0000256" key="1">
    <source>
        <dbReference type="SAM" id="MobiDB-lite"/>
    </source>
</evidence>
<keyword evidence="2" id="KW-1133">Transmembrane helix</keyword>
<evidence type="ECO:0000313" key="4">
    <source>
        <dbReference type="EMBL" id="GCC32913.1"/>
    </source>
</evidence>
<dbReference type="EMBL" id="BEZZ01000471">
    <property type="protein sequence ID" value="GCC32913.1"/>
    <property type="molecule type" value="Genomic_DNA"/>
</dbReference>
<organism evidence="4 5">
    <name type="scientific">Chiloscyllium punctatum</name>
    <name type="common">Brownbanded bambooshark</name>
    <name type="synonym">Hemiscyllium punctatum</name>
    <dbReference type="NCBI Taxonomy" id="137246"/>
    <lineage>
        <taxon>Eukaryota</taxon>
        <taxon>Metazoa</taxon>
        <taxon>Chordata</taxon>
        <taxon>Craniata</taxon>
        <taxon>Vertebrata</taxon>
        <taxon>Chondrichthyes</taxon>
        <taxon>Elasmobranchii</taxon>
        <taxon>Galeomorphii</taxon>
        <taxon>Galeoidea</taxon>
        <taxon>Orectolobiformes</taxon>
        <taxon>Hemiscylliidae</taxon>
        <taxon>Chiloscyllium</taxon>
    </lineage>
</organism>
<accession>A0A401SRD6</accession>
<sequence>MAWRSITLVGLLYLAQFTSYLSAKSSSYLSCTSSYSEDFAILDCYYRGGLPFPTLTWSGPNNLYRETSNTPRFTINISKHEFVDEWNTIYKCTAGHRYSYSYCYIGRGIGSYIGIAFGALALLFVLCVLSLCIWVQCDKLCEKFARSRRKRETASATTTGPSYDNPTFINEPSRDVMTPE</sequence>
<feature type="transmembrane region" description="Helical" evidence="2">
    <location>
        <begin position="109"/>
        <end position="135"/>
    </location>
</feature>
<evidence type="ECO:0000256" key="3">
    <source>
        <dbReference type="SAM" id="SignalP"/>
    </source>
</evidence>